<keyword evidence="2" id="KW-1185">Reference proteome</keyword>
<gene>
    <name evidence="1" type="ORF">F8M41_017758</name>
</gene>
<proteinExistence type="predicted"/>
<dbReference type="AlphaFoldDB" id="A0A8H3WV83"/>
<comment type="caution">
    <text evidence="1">The sequence shown here is derived from an EMBL/GenBank/DDBJ whole genome shotgun (WGS) entry which is preliminary data.</text>
</comment>
<sequence>MSFEVATDNNEEFFKILQDILQNYKDIGEKIEPSKFCNELSSSDEDNSKKYKDFPNEAYADLIALVT</sequence>
<evidence type="ECO:0000313" key="1">
    <source>
        <dbReference type="EMBL" id="KAF0332991.1"/>
    </source>
</evidence>
<dbReference type="Proteomes" id="UP000439903">
    <property type="component" value="Unassembled WGS sequence"/>
</dbReference>
<accession>A0A8H3WV83</accession>
<dbReference type="EMBL" id="WTPW01004129">
    <property type="protein sequence ID" value="KAF0332991.1"/>
    <property type="molecule type" value="Genomic_DNA"/>
</dbReference>
<reference evidence="1 2" key="1">
    <citation type="journal article" date="2019" name="Environ. Microbiol.">
        <title>At the nexus of three kingdoms: the genome of the mycorrhizal fungus Gigaspora margarita provides insights into plant, endobacterial and fungal interactions.</title>
        <authorList>
            <person name="Venice F."/>
            <person name="Ghignone S."/>
            <person name="Salvioli di Fossalunga A."/>
            <person name="Amselem J."/>
            <person name="Novero M."/>
            <person name="Xianan X."/>
            <person name="Sedzielewska Toro K."/>
            <person name="Morin E."/>
            <person name="Lipzen A."/>
            <person name="Grigoriev I.V."/>
            <person name="Henrissat B."/>
            <person name="Martin F.M."/>
            <person name="Bonfante P."/>
        </authorList>
    </citation>
    <scope>NUCLEOTIDE SEQUENCE [LARGE SCALE GENOMIC DNA]</scope>
    <source>
        <strain evidence="1 2">BEG34</strain>
    </source>
</reference>
<name>A0A8H3WV83_GIGMA</name>
<evidence type="ECO:0000313" key="2">
    <source>
        <dbReference type="Proteomes" id="UP000439903"/>
    </source>
</evidence>
<organism evidence="1 2">
    <name type="scientific">Gigaspora margarita</name>
    <dbReference type="NCBI Taxonomy" id="4874"/>
    <lineage>
        <taxon>Eukaryota</taxon>
        <taxon>Fungi</taxon>
        <taxon>Fungi incertae sedis</taxon>
        <taxon>Mucoromycota</taxon>
        <taxon>Glomeromycotina</taxon>
        <taxon>Glomeromycetes</taxon>
        <taxon>Diversisporales</taxon>
        <taxon>Gigasporaceae</taxon>
        <taxon>Gigaspora</taxon>
    </lineage>
</organism>
<protein>
    <submittedName>
        <fullName evidence="1">Uncharacterized protein</fullName>
    </submittedName>
</protein>